<dbReference type="InterPro" id="IPR050438">
    <property type="entry name" value="LMW_PTPase"/>
</dbReference>
<dbReference type="PANTHER" id="PTHR11717:SF31">
    <property type="entry name" value="LOW MOLECULAR WEIGHT PROTEIN-TYROSINE-PHOSPHATASE ETP-RELATED"/>
    <property type="match status" value="1"/>
</dbReference>
<dbReference type="InterPro" id="IPR023485">
    <property type="entry name" value="Ptyr_pPase"/>
</dbReference>
<evidence type="ECO:0000313" key="4">
    <source>
        <dbReference type="EnsemblProtists" id="EKX45107"/>
    </source>
</evidence>
<dbReference type="AlphaFoldDB" id="L1J9U0"/>
<dbReference type="EMBL" id="JH993001">
    <property type="protein sequence ID" value="EKX45107.1"/>
    <property type="molecule type" value="Genomic_DNA"/>
</dbReference>
<evidence type="ECO:0000313" key="5">
    <source>
        <dbReference type="Proteomes" id="UP000011087"/>
    </source>
</evidence>
<reference evidence="4" key="3">
    <citation type="submission" date="2016-03" db="UniProtKB">
        <authorList>
            <consortium name="EnsemblProtists"/>
        </authorList>
    </citation>
    <scope>IDENTIFICATION</scope>
</reference>
<evidence type="ECO:0000259" key="2">
    <source>
        <dbReference type="SMART" id="SM00226"/>
    </source>
</evidence>
<organism evidence="3">
    <name type="scientific">Guillardia theta (strain CCMP2712)</name>
    <name type="common">Cryptophyte</name>
    <dbReference type="NCBI Taxonomy" id="905079"/>
    <lineage>
        <taxon>Eukaryota</taxon>
        <taxon>Cryptophyceae</taxon>
        <taxon>Pyrenomonadales</taxon>
        <taxon>Geminigeraceae</taxon>
        <taxon>Guillardia</taxon>
    </lineage>
</organism>
<protein>
    <recommendedName>
        <fullName evidence="2">Phosphotyrosine protein phosphatase I domain-containing protein</fullName>
    </recommendedName>
</protein>
<dbReference type="SMART" id="SM00226">
    <property type="entry name" value="LMWPc"/>
    <property type="match status" value="1"/>
</dbReference>
<proteinExistence type="predicted"/>
<dbReference type="Gene3D" id="3.40.50.2300">
    <property type="match status" value="1"/>
</dbReference>
<name>L1J9U0_GUITC</name>
<dbReference type="Proteomes" id="UP000011087">
    <property type="component" value="Unassembled WGS sequence"/>
</dbReference>
<dbReference type="InterPro" id="IPR036196">
    <property type="entry name" value="Ptyr_pPase_sf"/>
</dbReference>
<dbReference type="HOGENOM" id="CLU_1291147_0_0_1"/>
<dbReference type="KEGG" id="gtt:GUITHDRAFT_139370"/>
<evidence type="ECO:0000256" key="1">
    <source>
        <dbReference type="SAM" id="SignalP"/>
    </source>
</evidence>
<accession>L1J9U0</accession>
<feature type="signal peptide" evidence="1">
    <location>
        <begin position="1"/>
        <end position="25"/>
    </location>
</feature>
<dbReference type="PANTHER" id="PTHR11717">
    <property type="entry name" value="LOW MOLECULAR WEIGHT PROTEIN TYROSINE PHOSPHATASE"/>
    <property type="match status" value="1"/>
</dbReference>
<dbReference type="GeneID" id="17301708"/>
<keyword evidence="5" id="KW-1185">Reference proteome</keyword>
<gene>
    <name evidence="3" type="ORF">GUITHDRAFT_139370</name>
</gene>
<feature type="domain" description="Phosphotyrosine protein phosphatase I" evidence="2">
    <location>
        <begin position="38"/>
        <end position="202"/>
    </location>
</feature>
<sequence>MIRAAASCFLCIIILTILFFEGCCAFASVKGNESREPYKILAVCTGNTCRSPMMMVLLRREIKKMNLSSVHVESAGIGEKAGWKRHASPNALALFPSELSEHRSAHVSSKLVTSFQRVLCMENKHASYVREQCLRETNNGTRDDIQHLSLDSQGKQDVKSDPCMRRVRVFPGELEDPFGKSLEEYQNCSHKLQQWAREIMREVSQEMEVEQNTG</sequence>
<dbReference type="OMA" id="CAIARDW"/>
<dbReference type="EnsemblProtists" id="EKX45107">
    <property type="protein sequence ID" value="EKX45107"/>
    <property type="gene ID" value="GUITHDRAFT_139370"/>
</dbReference>
<dbReference type="RefSeq" id="XP_005832087.1">
    <property type="nucleotide sequence ID" value="XM_005832030.1"/>
</dbReference>
<feature type="chain" id="PRO_5008771034" description="Phosphotyrosine protein phosphatase I domain-containing protein" evidence="1">
    <location>
        <begin position="26"/>
        <end position="214"/>
    </location>
</feature>
<keyword evidence="1" id="KW-0732">Signal</keyword>
<dbReference type="PaxDb" id="55529-EKX45107"/>
<evidence type="ECO:0000313" key="3">
    <source>
        <dbReference type="EMBL" id="EKX45107.1"/>
    </source>
</evidence>
<dbReference type="GO" id="GO:0004725">
    <property type="term" value="F:protein tyrosine phosphatase activity"/>
    <property type="evidence" value="ECO:0007669"/>
    <property type="project" value="TreeGrafter"/>
</dbReference>
<dbReference type="Pfam" id="PF01451">
    <property type="entry name" value="LMWPc"/>
    <property type="match status" value="1"/>
</dbReference>
<dbReference type="OrthoDB" id="3388at2759"/>
<dbReference type="SUPFAM" id="SSF52788">
    <property type="entry name" value="Phosphotyrosine protein phosphatases I"/>
    <property type="match status" value="1"/>
</dbReference>
<reference evidence="5" key="2">
    <citation type="submission" date="2012-11" db="EMBL/GenBank/DDBJ databases">
        <authorList>
            <person name="Kuo A."/>
            <person name="Curtis B.A."/>
            <person name="Tanifuji G."/>
            <person name="Burki F."/>
            <person name="Gruber A."/>
            <person name="Irimia M."/>
            <person name="Maruyama S."/>
            <person name="Arias M.C."/>
            <person name="Ball S.G."/>
            <person name="Gile G.H."/>
            <person name="Hirakawa Y."/>
            <person name="Hopkins J.F."/>
            <person name="Rensing S.A."/>
            <person name="Schmutz J."/>
            <person name="Symeonidi A."/>
            <person name="Elias M."/>
            <person name="Eveleigh R.J."/>
            <person name="Herman E.K."/>
            <person name="Klute M.J."/>
            <person name="Nakayama T."/>
            <person name="Obornik M."/>
            <person name="Reyes-Prieto A."/>
            <person name="Armbrust E.V."/>
            <person name="Aves S.J."/>
            <person name="Beiko R.G."/>
            <person name="Coutinho P."/>
            <person name="Dacks J.B."/>
            <person name="Durnford D.G."/>
            <person name="Fast N.M."/>
            <person name="Green B.R."/>
            <person name="Grisdale C."/>
            <person name="Hempe F."/>
            <person name="Henrissat B."/>
            <person name="Hoppner M.P."/>
            <person name="Ishida K.-I."/>
            <person name="Kim E."/>
            <person name="Koreny L."/>
            <person name="Kroth P.G."/>
            <person name="Liu Y."/>
            <person name="Malik S.-B."/>
            <person name="Maier U.G."/>
            <person name="McRose D."/>
            <person name="Mock T."/>
            <person name="Neilson J.A."/>
            <person name="Onodera N.T."/>
            <person name="Poole A.M."/>
            <person name="Pritham E.J."/>
            <person name="Richards T.A."/>
            <person name="Rocap G."/>
            <person name="Roy S.W."/>
            <person name="Sarai C."/>
            <person name="Schaack S."/>
            <person name="Shirato S."/>
            <person name="Slamovits C.H."/>
            <person name="Spencer D.F."/>
            <person name="Suzuki S."/>
            <person name="Worden A.Z."/>
            <person name="Zauner S."/>
            <person name="Barry K."/>
            <person name="Bell C."/>
            <person name="Bharti A.K."/>
            <person name="Crow J.A."/>
            <person name="Grimwood J."/>
            <person name="Kramer R."/>
            <person name="Lindquist E."/>
            <person name="Lucas S."/>
            <person name="Salamov A."/>
            <person name="McFadden G.I."/>
            <person name="Lane C.E."/>
            <person name="Keeling P.J."/>
            <person name="Gray M.W."/>
            <person name="Grigoriev I.V."/>
            <person name="Archibald J.M."/>
        </authorList>
    </citation>
    <scope>NUCLEOTIDE SEQUENCE</scope>
    <source>
        <strain evidence="5">CCMP2712</strain>
    </source>
</reference>
<reference evidence="3 5" key="1">
    <citation type="journal article" date="2012" name="Nature">
        <title>Algal genomes reveal evolutionary mosaicism and the fate of nucleomorphs.</title>
        <authorList>
            <consortium name="DOE Joint Genome Institute"/>
            <person name="Curtis B.A."/>
            <person name="Tanifuji G."/>
            <person name="Burki F."/>
            <person name="Gruber A."/>
            <person name="Irimia M."/>
            <person name="Maruyama S."/>
            <person name="Arias M.C."/>
            <person name="Ball S.G."/>
            <person name="Gile G.H."/>
            <person name="Hirakawa Y."/>
            <person name="Hopkins J.F."/>
            <person name="Kuo A."/>
            <person name="Rensing S.A."/>
            <person name="Schmutz J."/>
            <person name="Symeonidi A."/>
            <person name="Elias M."/>
            <person name="Eveleigh R.J."/>
            <person name="Herman E.K."/>
            <person name="Klute M.J."/>
            <person name="Nakayama T."/>
            <person name="Obornik M."/>
            <person name="Reyes-Prieto A."/>
            <person name="Armbrust E.V."/>
            <person name="Aves S.J."/>
            <person name="Beiko R.G."/>
            <person name="Coutinho P."/>
            <person name="Dacks J.B."/>
            <person name="Durnford D.G."/>
            <person name="Fast N.M."/>
            <person name="Green B.R."/>
            <person name="Grisdale C.J."/>
            <person name="Hempel F."/>
            <person name="Henrissat B."/>
            <person name="Hoppner M.P."/>
            <person name="Ishida K."/>
            <person name="Kim E."/>
            <person name="Koreny L."/>
            <person name="Kroth P.G."/>
            <person name="Liu Y."/>
            <person name="Malik S.B."/>
            <person name="Maier U.G."/>
            <person name="McRose D."/>
            <person name="Mock T."/>
            <person name="Neilson J.A."/>
            <person name="Onodera N.T."/>
            <person name="Poole A.M."/>
            <person name="Pritham E.J."/>
            <person name="Richards T.A."/>
            <person name="Rocap G."/>
            <person name="Roy S.W."/>
            <person name="Sarai C."/>
            <person name="Schaack S."/>
            <person name="Shirato S."/>
            <person name="Slamovits C.H."/>
            <person name="Spencer D.F."/>
            <person name="Suzuki S."/>
            <person name="Worden A.Z."/>
            <person name="Zauner S."/>
            <person name="Barry K."/>
            <person name="Bell C."/>
            <person name="Bharti A.K."/>
            <person name="Crow J.A."/>
            <person name="Grimwood J."/>
            <person name="Kramer R."/>
            <person name="Lindquist E."/>
            <person name="Lucas S."/>
            <person name="Salamov A."/>
            <person name="McFadden G.I."/>
            <person name="Lane C.E."/>
            <person name="Keeling P.J."/>
            <person name="Gray M.W."/>
            <person name="Grigoriev I.V."/>
            <person name="Archibald J.M."/>
        </authorList>
    </citation>
    <scope>NUCLEOTIDE SEQUENCE</scope>
    <source>
        <strain evidence="3 5">CCMP2712</strain>
    </source>
</reference>